<dbReference type="GO" id="GO:0016765">
    <property type="term" value="F:transferase activity, transferring alkyl or aryl (other than methyl) groups"/>
    <property type="evidence" value="ECO:0007669"/>
    <property type="project" value="InterPro"/>
</dbReference>
<dbReference type="KEGG" id="ladl:NCTC12735_00719"/>
<evidence type="ECO:0000256" key="3">
    <source>
        <dbReference type="ARBA" id="ARBA00022692"/>
    </source>
</evidence>
<dbReference type="EMBL" id="LNKA01000001">
    <property type="protein sequence ID" value="KTC65738.1"/>
    <property type="molecule type" value="Genomic_DNA"/>
</dbReference>
<keyword evidence="3 6" id="KW-0812">Transmembrane</keyword>
<evidence type="ECO:0000313" key="8">
    <source>
        <dbReference type="EMBL" id="VEH85096.1"/>
    </source>
</evidence>
<dbReference type="Proteomes" id="UP000281170">
    <property type="component" value="Plasmid 11"/>
</dbReference>
<keyword evidence="4 6" id="KW-1133">Transmembrane helix</keyword>
<evidence type="ECO:0000313" key="9">
    <source>
        <dbReference type="Proteomes" id="UP000054859"/>
    </source>
</evidence>
<comment type="subcellular location">
    <subcellularLocation>
        <location evidence="1">Membrane</location>
        <topology evidence="1">Multi-pass membrane protein</topology>
    </subcellularLocation>
</comment>
<feature type="transmembrane region" description="Helical" evidence="6">
    <location>
        <begin position="75"/>
        <end position="101"/>
    </location>
</feature>
<keyword evidence="2" id="KW-1003">Cell membrane</keyword>
<keyword evidence="9" id="KW-1185">Reference proteome</keyword>
<keyword evidence="8" id="KW-0614">Plasmid</keyword>
<evidence type="ECO:0000256" key="1">
    <source>
        <dbReference type="ARBA" id="ARBA00004141"/>
    </source>
</evidence>
<dbReference type="Proteomes" id="UP000054859">
    <property type="component" value="Unassembled WGS sequence"/>
</dbReference>
<evidence type="ECO:0000256" key="6">
    <source>
        <dbReference type="SAM" id="Phobius"/>
    </source>
</evidence>
<feature type="transmembrane region" description="Helical" evidence="6">
    <location>
        <begin position="7"/>
        <end position="28"/>
    </location>
</feature>
<evidence type="ECO:0000256" key="2">
    <source>
        <dbReference type="ARBA" id="ARBA00022475"/>
    </source>
</evidence>
<dbReference type="NCBIfam" id="NF008977">
    <property type="entry name" value="PRK12324.1-2"/>
    <property type="match status" value="1"/>
</dbReference>
<dbReference type="RefSeq" id="WP_058461473.1">
    <property type="nucleotide sequence ID" value="NZ_LNKA01000001.1"/>
</dbReference>
<organism evidence="7 9">
    <name type="scientific">Legionella adelaidensis</name>
    <dbReference type="NCBI Taxonomy" id="45056"/>
    <lineage>
        <taxon>Bacteria</taxon>
        <taxon>Pseudomonadati</taxon>
        <taxon>Pseudomonadota</taxon>
        <taxon>Gammaproteobacteria</taxon>
        <taxon>Legionellales</taxon>
        <taxon>Legionellaceae</taxon>
        <taxon>Legionella</taxon>
    </lineage>
</organism>
<proteinExistence type="predicted"/>
<name>A0A0W0R3Y3_9GAMM</name>
<feature type="transmembrane region" description="Helical" evidence="6">
    <location>
        <begin position="198"/>
        <end position="220"/>
    </location>
</feature>
<dbReference type="Gene3D" id="1.10.357.140">
    <property type="entry name" value="UbiA prenyltransferase"/>
    <property type="match status" value="1"/>
</dbReference>
<dbReference type="EMBL" id="LR134420">
    <property type="protein sequence ID" value="VEH85096.1"/>
    <property type="molecule type" value="Genomic_DNA"/>
</dbReference>
<geneLocation type="plasmid" evidence="8 10">
    <name>11</name>
</geneLocation>
<dbReference type="GO" id="GO:0016757">
    <property type="term" value="F:glycosyltransferase activity"/>
    <property type="evidence" value="ECO:0007669"/>
    <property type="project" value="UniProtKB-KW"/>
</dbReference>
<feature type="transmembrane region" description="Helical" evidence="6">
    <location>
        <begin position="107"/>
        <end position="124"/>
    </location>
</feature>
<sequence length="282" mass="32568">MDSIKKFYLLLRVSHWTKAIFVLLGVIYSNQSFFWPRAIVAALAFNLIASAVYIYNDLKDIAEDQLHPRKNKRPLASGLVSIPFAVGSFFFLLIVGMGLAFLVSFKMVGILAIYLLINFAYNYFLRNVPVLDVLCIASGFMLRILAGTIGIGLPITWWLTLTATLLSLFIALSKRRLELQLLKVNERRAVLKKYHPRLLNFLLFSTGYLCLFGYVFYIYFVRNWSFYFILTIPFAAFGLYRFTKLTSKDRKKDDPIALFFSDYLSVFNFICFFVLTFLALIQ</sequence>
<feature type="transmembrane region" description="Helical" evidence="6">
    <location>
        <begin position="34"/>
        <end position="55"/>
    </location>
</feature>
<feature type="transmembrane region" description="Helical" evidence="6">
    <location>
        <begin position="157"/>
        <end position="177"/>
    </location>
</feature>
<evidence type="ECO:0000256" key="5">
    <source>
        <dbReference type="ARBA" id="ARBA00023136"/>
    </source>
</evidence>
<dbReference type="PATRIC" id="fig|45056.6.peg.408"/>
<dbReference type="STRING" id="45056.Lade_0396"/>
<dbReference type="InterPro" id="IPR044878">
    <property type="entry name" value="UbiA_sf"/>
</dbReference>
<dbReference type="OrthoDB" id="9803632at2"/>
<evidence type="ECO:0000313" key="10">
    <source>
        <dbReference type="Proteomes" id="UP000281170"/>
    </source>
</evidence>
<feature type="transmembrane region" description="Helical" evidence="6">
    <location>
        <begin position="255"/>
        <end position="281"/>
    </location>
</feature>
<protein>
    <submittedName>
        <fullName evidence="8">4-hydroxybenzoate octaprenyltransferase</fullName>
    </submittedName>
    <submittedName>
        <fullName evidence="7">Phosphoribose diphosphate:decaprenyl-phosphate phosphoribosyltransferase</fullName>
    </submittedName>
</protein>
<dbReference type="InterPro" id="IPR000537">
    <property type="entry name" value="UbiA_prenyltransferase"/>
</dbReference>
<evidence type="ECO:0000313" key="7">
    <source>
        <dbReference type="EMBL" id="KTC65738.1"/>
    </source>
</evidence>
<accession>A0A0W0R3Y3</accession>
<feature type="transmembrane region" description="Helical" evidence="6">
    <location>
        <begin position="131"/>
        <end position="151"/>
    </location>
</feature>
<keyword evidence="5 6" id="KW-0472">Membrane</keyword>
<keyword evidence="7" id="KW-0808">Transferase</keyword>
<reference evidence="8 10" key="2">
    <citation type="submission" date="2018-12" db="EMBL/GenBank/DDBJ databases">
        <authorList>
            <consortium name="Pathogen Informatics"/>
        </authorList>
    </citation>
    <scope>NUCLEOTIDE SEQUENCE [LARGE SCALE GENOMIC DNA]</scope>
    <source>
        <strain evidence="8 10">NCTC12735</strain>
        <plasmid evidence="10">11</plasmid>
    </source>
</reference>
<dbReference type="CDD" id="cd13963">
    <property type="entry name" value="PT_UbiA_2"/>
    <property type="match status" value="1"/>
</dbReference>
<dbReference type="GO" id="GO:0016020">
    <property type="term" value="C:membrane"/>
    <property type="evidence" value="ECO:0007669"/>
    <property type="project" value="UniProtKB-SubCell"/>
</dbReference>
<evidence type="ECO:0000256" key="4">
    <source>
        <dbReference type="ARBA" id="ARBA00022989"/>
    </source>
</evidence>
<dbReference type="AlphaFoldDB" id="A0A0W0R3Y3"/>
<dbReference type="Pfam" id="PF01040">
    <property type="entry name" value="UbiA"/>
    <property type="match status" value="1"/>
</dbReference>
<reference evidence="7 9" key="1">
    <citation type="submission" date="2015-11" db="EMBL/GenBank/DDBJ databases">
        <title>Identification of large and diverse effector repertoires of 38 Legionella species.</title>
        <authorList>
            <person name="Burstein D."/>
            <person name="Amaro F."/>
            <person name="Zusman T."/>
            <person name="Lifshitz Z."/>
            <person name="Cohen O."/>
            <person name="Gilbert J.A."/>
            <person name="Pupko T."/>
            <person name="Shuman H.A."/>
            <person name="Segal G."/>
        </authorList>
    </citation>
    <scope>NUCLEOTIDE SEQUENCE [LARGE SCALE GENOMIC DNA]</scope>
    <source>
        <strain evidence="7 9">1762-AUS-E</strain>
    </source>
</reference>
<gene>
    <name evidence="7" type="ORF">Lade_0396</name>
    <name evidence="8" type="ORF">NCTC12735_00719</name>
</gene>
<keyword evidence="7" id="KW-0328">Glycosyltransferase</keyword>
<feature type="transmembrane region" description="Helical" evidence="6">
    <location>
        <begin position="226"/>
        <end position="243"/>
    </location>
</feature>